<reference evidence="1" key="1">
    <citation type="submission" date="2022-10" db="EMBL/GenBank/DDBJ databases">
        <title>The WGS of Solirubrobacter ginsenosidimutans DSM 21036.</title>
        <authorList>
            <person name="Jiang Z."/>
        </authorList>
    </citation>
    <scope>NUCLEOTIDE SEQUENCE</scope>
    <source>
        <strain evidence="1">DSM 21036</strain>
    </source>
</reference>
<dbReference type="InterPro" id="IPR015943">
    <property type="entry name" value="WD40/YVTN_repeat-like_dom_sf"/>
</dbReference>
<evidence type="ECO:0000313" key="1">
    <source>
        <dbReference type="EMBL" id="MDA0160884.1"/>
    </source>
</evidence>
<dbReference type="RefSeq" id="WP_270039989.1">
    <property type="nucleotide sequence ID" value="NZ_JAPDOD010000007.1"/>
</dbReference>
<sequence>MTSDTFPHAQAFALGVSFDMRFAPDESALYVVASRLQRWDLHTGKRTHAVAWSNGHGIDVSPDGTRVVSANTSGDVIMLDAASMEQLWLVRGRTFGAGTAAVFVAGGAAFVTCSSRGDLVVRDTETGSILLHEHEEGRQIVELACSPDRERFVFINNLDGAPALYVRRWPFSEHAARVLPIGGSADKVALDDSGRLAVQRYAGLAVYDVETGAELAARESEQIGGRGIAWAPDGELAAVESSFTTNAIVGLAGDALEPRWSLELPFACAVAYSPSGALLALGSWEKGLVARRWGAGVVVLEAPPADDEEPVSVEPRDDEERQIIEYVEIEACEGVVSLEKVDSARLGSVRHDIWDVQCESTRWWAITDPLAAYDQEDHRHSDTAFSFHVGSAARLEDEDRTGSEAWSAWHRAADALADATSAADASTIGAALVTALAAAEVPDGPLTPLASGLADYVSWLAAADGASHAECELAVHSVRQLLETLAA</sequence>
<organism evidence="1 2">
    <name type="scientific">Solirubrobacter ginsenosidimutans</name>
    <dbReference type="NCBI Taxonomy" id="490573"/>
    <lineage>
        <taxon>Bacteria</taxon>
        <taxon>Bacillati</taxon>
        <taxon>Actinomycetota</taxon>
        <taxon>Thermoleophilia</taxon>
        <taxon>Solirubrobacterales</taxon>
        <taxon>Solirubrobacteraceae</taxon>
        <taxon>Solirubrobacter</taxon>
    </lineage>
</organism>
<protein>
    <submittedName>
        <fullName evidence="1">WD40 repeat domain-containing protein</fullName>
    </submittedName>
</protein>
<comment type="caution">
    <text evidence="1">The sequence shown here is derived from an EMBL/GenBank/DDBJ whole genome shotgun (WGS) entry which is preliminary data.</text>
</comment>
<name>A0A9X3MQX3_9ACTN</name>
<accession>A0A9X3MQX3</accession>
<dbReference type="InterPro" id="IPR011044">
    <property type="entry name" value="Quino_amine_DH_bsu"/>
</dbReference>
<gene>
    <name evidence="1" type="ORF">OM076_11460</name>
</gene>
<keyword evidence="2" id="KW-1185">Reference proteome</keyword>
<dbReference type="SUPFAM" id="SSF50969">
    <property type="entry name" value="YVTN repeat-like/Quinoprotein amine dehydrogenase"/>
    <property type="match status" value="1"/>
</dbReference>
<dbReference type="AlphaFoldDB" id="A0A9X3MQX3"/>
<proteinExistence type="predicted"/>
<dbReference type="EMBL" id="JAPDOD010000007">
    <property type="protein sequence ID" value="MDA0160884.1"/>
    <property type="molecule type" value="Genomic_DNA"/>
</dbReference>
<dbReference type="Gene3D" id="2.130.10.10">
    <property type="entry name" value="YVTN repeat-like/Quinoprotein amine dehydrogenase"/>
    <property type="match status" value="2"/>
</dbReference>
<evidence type="ECO:0000313" key="2">
    <source>
        <dbReference type="Proteomes" id="UP001149140"/>
    </source>
</evidence>
<dbReference type="Proteomes" id="UP001149140">
    <property type="component" value="Unassembled WGS sequence"/>
</dbReference>